<reference evidence="1 2" key="1">
    <citation type="submission" date="2015-04" db="EMBL/GenBank/DDBJ databases">
        <title>The draft genome sequence of Roseovarius sp.R12b.</title>
        <authorList>
            <person name="Li G."/>
            <person name="Lai Q."/>
            <person name="Shao Z."/>
            <person name="Yan P."/>
        </authorList>
    </citation>
    <scope>NUCLEOTIDE SEQUENCE [LARGE SCALE GENOMIC DNA]</scope>
    <source>
        <strain evidence="1 2">R12B</strain>
    </source>
</reference>
<organism evidence="1 2">
    <name type="scientific">Roseovarius atlanticus</name>
    <dbReference type="NCBI Taxonomy" id="1641875"/>
    <lineage>
        <taxon>Bacteria</taxon>
        <taxon>Pseudomonadati</taxon>
        <taxon>Pseudomonadota</taxon>
        <taxon>Alphaproteobacteria</taxon>
        <taxon>Rhodobacterales</taxon>
        <taxon>Roseobacteraceae</taxon>
        <taxon>Roseovarius</taxon>
    </lineage>
</organism>
<proteinExistence type="predicted"/>
<dbReference type="Proteomes" id="UP000051295">
    <property type="component" value="Unassembled WGS sequence"/>
</dbReference>
<comment type="caution">
    <text evidence="1">The sequence shown here is derived from an EMBL/GenBank/DDBJ whole genome shotgun (WGS) entry which is preliminary data.</text>
</comment>
<accession>A0A0T5NSZ0</accession>
<dbReference type="EMBL" id="LAXJ01000013">
    <property type="protein sequence ID" value="KRS12051.1"/>
    <property type="molecule type" value="Genomic_DNA"/>
</dbReference>
<sequence>MRLRFYRDLQPLPYLRCGPSRVLQVSEMTLFDLGIDCLQLGTHVRQLLLERIYRQRHLGRGPIVRDQ</sequence>
<dbReference type="PATRIC" id="fig|1641875.4.peg.481"/>
<protein>
    <submittedName>
        <fullName evidence="1">Uncharacterized protein</fullName>
    </submittedName>
</protein>
<dbReference type="AlphaFoldDB" id="A0A0T5NSZ0"/>
<gene>
    <name evidence="1" type="ORF">XM53_13425</name>
</gene>
<evidence type="ECO:0000313" key="2">
    <source>
        <dbReference type="Proteomes" id="UP000051295"/>
    </source>
</evidence>
<name>A0A0T5NSZ0_9RHOB</name>
<evidence type="ECO:0000313" key="1">
    <source>
        <dbReference type="EMBL" id="KRS12051.1"/>
    </source>
</evidence>
<keyword evidence="2" id="KW-1185">Reference proteome</keyword>